<dbReference type="RefSeq" id="WP_114831549.1">
    <property type="nucleotide sequence ID" value="NZ_QQTO01000016.1"/>
</dbReference>
<dbReference type="InterPro" id="IPR042184">
    <property type="entry name" value="YqeY/Aim41_N"/>
</dbReference>
<dbReference type="InterPro" id="IPR023168">
    <property type="entry name" value="GatB_Yqey_C_2"/>
</dbReference>
<proteinExistence type="predicted"/>
<organism evidence="1 2">
    <name type="scientific">Bosea caraganae</name>
    <dbReference type="NCBI Taxonomy" id="2763117"/>
    <lineage>
        <taxon>Bacteria</taxon>
        <taxon>Pseudomonadati</taxon>
        <taxon>Pseudomonadota</taxon>
        <taxon>Alphaproteobacteria</taxon>
        <taxon>Hyphomicrobiales</taxon>
        <taxon>Boseaceae</taxon>
        <taxon>Bosea</taxon>
    </lineage>
</organism>
<accession>A0A370L102</accession>
<dbReference type="Proteomes" id="UP000255207">
    <property type="component" value="Unassembled WGS sequence"/>
</dbReference>
<dbReference type="EMBL" id="QQTP01000014">
    <property type="protein sequence ID" value="RDJ21096.1"/>
    <property type="molecule type" value="Genomic_DNA"/>
</dbReference>
<dbReference type="SUPFAM" id="SSF89095">
    <property type="entry name" value="GatB/YqeY motif"/>
    <property type="match status" value="1"/>
</dbReference>
<dbReference type="InterPro" id="IPR003789">
    <property type="entry name" value="Asn/Gln_tRNA_amidoTrase-B-like"/>
</dbReference>
<dbReference type="OrthoDB" id="9788127at2"/>
<dbReference type="GO" id="GO:0016884">
    <property type="term" value="F:carbon-nitrogen ligase activity, with glutamine as amido-N-donor"/>
    <property type="evidence" value="ECO:0007669"/>
    <property type="project" value="InterPro"/>
</dbReference>
<sequence length="153" mass="16123">MTSLRERFMGDLKVAMKAGEKGKVSAIRLVQAALKDKDIEARGAGKGEATAEEILALLQKMIKQRQESIAIYDANGRPELAAGERAEVDVISAYLPKQMSEDEVKAVIAAAVTESGAASVKDMGKVIAILRANYAGQMDFAKASGLVKAALGG</sequence>
<comment type="caution">
    <text evidence="1">The sequence shown here is derived from an EMBL/GenBank/DDBJ whole genome shotgun (WGS) entry which is preliminary data.</text>
</comment>
<dbReference type="InterPro" id="IPR019004">
    <property type="entry name" value="YqeY/Aim41"/>
</dbReference>
<reference evidence="2" key="1">
    <citation type="submission" date="2018-07" db="EMBL/GenBank/DDBJ databases">
        <authorList>
            <person name="Safronova V.I."/>
            <person name="Chirak E.R."/>
            <person name="Sazanova A.L."/>
        </authorList>
    </citation>
    <scope>NUCLEOTIDE SEQUENCE [LARGE SCALE GENOMIC DNA]</scope>
    <source>
        <strain evidence="2">RCAM04685</strain>
    </source>
</reference>
<dbReference type="PANTHER" id="PTHR28055:SF1">
    <property type="entry name" value="ALTERED INHERITANCE OF MITOCHONDRIA PROTEIN 41, MITOCHONDRIAL"/>
    <property type="match status" value="1"/>
</dbReference>
<dbReference type="Pfam" id="PF09424">
    <property type="entry name" value="YqeY"/>
    <property type="match status" value="1"/>
</dbReference>
<dbReference type="Gene3D" id="1.10.1510.10">
    <property type="entry name" value="Uncharacterised protein YqeY/AIM41 PF09424, N-terminal domain"/>
    <property type="match status" value="1"/>
</dbReference>
<protein>
    <submittedName>
        <fullName evidence="1">GatB/YqeY domain-containing protein</fullName>
    </submittedName>
</protein>
<dbReference type="PANTHER" id="PTHR28055">
    <property type="entry name" value="ALTERED INHERITANCE OF MITOCHONDRIA PROTEIN 41, MITOCHONDRIAL"/>
    <property type="match status" value="1"/>
</dbReference>
<dbReference type="Gene3D" id="1.10.10.410">
    <property type="match status" value="1"/>
</dbReference>
<dbReference type="AlphaFoldDB" id="A0A370L102"/>
<gene>
    <name evidence="1" type="ORF">DWE98_22215</name>
</gene>
<keyword evidence="2" id="KW-1185">Reference proteome</keyword>
<name>A0A370L102_9HYPH</name>
<evidence type="ECO:0000313" key="1">
    <source>
        <dbReference type="EMBL" id="RDJ21096.1"/>
    </source>
</evidence>
<evidence type="ECO:0000313" key="2">
    <source>
        <dbReference type="Proteomes" id="UP000255207"/>
    </source>
</evidence>